<feature type="compositionally biased region" description="Basic and acidic residues" evidence="1">
    <location>
        <begin position="1"/>
        <end position="14"/>
    </location>
</feature>
<name>A0A0F8XNZ8_9ZZZZ</name>
<accession>A0A0F8XNZ8</accession>
<evidence type="ECO:0000256" key="1">
    <source>
        <dbReference type="SAM" id="MobiDB-lite"/>
    </source>
</evidence>
<feature type="transmembrane region" description="Helical" evidence="2">
    <location>
        <begin position="27"/>
        <end position="49"/>
    </location>
</feature>
<dbReference type="AlphaFoldDB" id="A0A0F8XNZ8"/>
<feature type="region of interest" description="Disordered" evidence="1">
    <location>
        <begin position="1"/>
        <end position="22"/>
    </location>
</feature>
<keyword evidence="2" id="KW-0472">Membrane</keyword>
<comment type="caution">
    <text evidence="3">The sequence shown here is derived from an EMBL/GenBank/DDBJ whole genome shotgun (WGS) entry which is preliminary data.</text>
</comment>
<sequence length="50" mass="5766">MEVKESLDSEEVKTSEQQQDMRKKKTIIGANVIFMILISIAIFVFVSYIN</sequence>
<organism evidence="3">
    <name type="scientific">marine sediment metagenome</name>
    <dbReference type="NCBI Taxonomy" id="412755"/>
    <lineage>
        <taxon>unclassified sequences</taxon>
        <taxon>metagenomes</taxon>
        <taxon>ecological metagenomes</taxon>
    </lineage>
</organism>
<feature type="non-terminal residue" evidence="3">
    <location>
        <position position="50"/>
    </location>
</feature>
<keyword evidence="2" id="KW-1133">Transmembrane helix</keyword>
<evidence type="ECO:0000313" key="3">
    <source>
        <dbReference type="EMBL" id="KKK62875.1"/>
    </source>
</evidence>
<keyword evidence="2" id="KW-0812">Transmembrane</keyword>
<protein>
    <submittedName>
        <fullName evidence="3">Uncharacterized protein</fullName>
    </submittedName>
</protein>
<dbReference type="EMBL" id="LAZR01061787">
    <property type="protein sequence ID" value="KKK62875.1"/>
    <property type="molecule type" value="Genomic_DNA"/>
</dbReference>
<proteinExistence type="predicted"/>
<reference evidence="3" key="1">
    <citation type="journal article" date="2015" name="Nature">
        <title>Complex archaea that bridge the gap between prokaryotes and eukaryotes.</title>
        <authorList>
            <person name="Spang A."/>
            <person name="Saw J.H."/>
            <person name="Jorgensen S.L."/>
            <person name="Zaremba-Niedzwiedzka K."/>
            <person name="Martijn J."/>
            <person name="Lind A.E."/>
            <person name="van Eijk R."/>
            <person name="Schleper C."/>
            <person name="Guy L."/>
            <person name="Ettema T.J."/>
        </authorList>
    </citation>
    <scope>NUCLEOTIDE SEQUENCE</scope>
</reference>
<evidence type="ECO:0000256" key="2">
    <source>
        <dbReference type="SAM" id="Phobius"/>
    </source>
</evidence>
<gene>
    <name evidence="3" type="ORF">LCGC14_2999980</name>
</gene>